<dbReference type="eggNOG" id="KOG1095">
    <property type="taxonomic scope" value="Eukaryota"/>
</dbReference>
<dbReference type="GO" id="GO:0043235">
    <property type="term" value="C:receptor complex"/>
    <property type="evidence" value="ECO:0007669"/>
    <property type="project" value="TreeGrafter"/>
</dbReference>
<feature type="binding site" evidence="4">
    <location>
        <position position="480"/>
    </location>
    <ligand>
        <name>ATP</name>
        <dbReference type="ChEBI" id="CHEBI:30616"/>
    </ligand>
</feature>
<name>A0A0L0G9K5_9EUKA</name>
<evidence type="ECO:0000256" key="5">
    <source>
        <dbReference type="SAM" id="Phobius"/>
    </source>
</evidence>
<dbReference type="GO" id="GO:0007169">
    <property type="term" value="P:cell surface receptor protein tyrosine kinase signaling pathway"/>
    <property type="evidence" value="ECO:0007669"/>
    <property type="project" value="TreeGrafter"/>
</dbReference>
<reference evidence="8 9" key="1">
    <citation type="submission" date="2011-02" db="EMBL/GenBank/DDBJ databases">
        <title>The Genome Sequence of Sphaeroforma arctica JP610.</title>
        <authorList>
            <consortium name="The Broad Institute Genome Sequencing Platform"/>
            <person name="Russ C."/>
            <person name="Cuomo C."/>
            <person name="Young S.K."/>
            <person name="Zeng Q."/>
            <person name="Gargeya S."/>
            <person name="Alvarado L."/>
            <person name="Berlin A."/>
            <person name="Chapman S.B."/>
            <person name="Chen Z."/>
            <person name="Freedman E."/>
            <person name="Gellesch M."/>
            <person name="Goldberg J."/>
            <person name="Griggs A."/>
            <person name="Gujja S."/>
            <person name="Heilman E."/>
            <person name="Heiman D."/>
            <person name="Howarth C."/>
            <person name="Mehta T."/>
            <person name="Neiman D."/>
            <person name="Pearson M."/>
            <person name="Roberts A."/>
            <person name="Saif S."/>
            <person name="Shea T."/>
            <person name="Shenoy N."/>
            <person name="Sisk P."/>
            <person name="Stolte C."/>
            <person name="Sykes S."/>
            <person name="White J."/>
            <person name="Yandava C."/>
            <person name="Burger G."/>
            <person name="Gray M.W."/>
            <person name="Holland P.W.H."/>
            <person name="King N."/>
            <person name="Lang F.B.F."/>
            <person name="Roger A.J."/>
            <person name="Ruiz-Trillo I."/>
            <person name="Haas B."/>
            <person name="Nusbaum C."/>
            <person name="Birren B."/>
        </authorList>
    </citation>
    <scope>NUCLEOTIDE SEQUENCE [LARGE SCALE GENOMIC DNA]</scope>
    <source>
        <strain evidence="8 9">JP610</strain>
    </source>
</reference>
<dbReference type="InterPro" id="IPR001245">
    <property type="entry name" value="Ser-Thr/Tyr_kinase_cat_dom"/>
</dbReference>
<dbReference type="CDD" id="cd00192">
    <property type="entry name" value="PTKc"/>
    <property type="match status" value="1"/>
</dbReference>
<evidence type="ECO:0000313" key="8">
    <source>
        <dbReference type="EMBL" id="KNC85680.1"/>
    </source>
</evidence>
<keyword evidence="3" id="KW-1015">Disulfide bond</keyword>
<dbReference type="PROSITE" id="PS50011">
    <property type="entry name" value="PROTEIN_KINASE_DOM"/>
    <property type="match status" value="1"/>
</dbReference>
<dbReference type="PROSITE" id="PS00107">
    <property type="entry name" value="PROTEIN_KINASE_ATP"/>
    <property type="match status" value="1"/>
</dbReference>
<dbReference type="InterPro" id="IPR050122">
    <property type="entry name" value="RTK"/>
</dbReference>
<keyword evidence="5" id="KW-0812">Transmembrane</keyword>
<dbReference type="PROSITE" id="PS00109">
    <property type="entry name" value="PROTEIN_KINASE_TYR"/>
    <property type="match status" value="1"/>
</dbReference>
<keyword evidence="4" id="KW-0547">Nucleotide-binding</keyword>
<feature type="domain" description="EGF-like" evidence="7">
    <location>
        <begin position="122"/>
        <end position="161"/>
    </location>
</feature>
<comment type="catalytic activity">
    <reaction evidence="2">
        <text>L-tyrosyl-[protein] + ATP = O-phospho-L-tyrosyl-[protein] + ADP + H(+)</text>
        <dbReference type="Rhea" id="RHEA:10596"/>
        <dbReference type="Rhea" id="RHEA-COMP:10136"/>
        <dbReference type="Rhea" id="RHEA-COMP:20101"/>
        <dbReference type="ChEBI" id="CHEBI:15378"/>
        <dbReference type="ChEBI" id="CHEBI:30616"/>
        <dbReference type="ChEBI" id="CHEBI:46858"/>
        <dbReference type="ChEBI" id="CHEBI:61978"/>
        <dbReference type="ChEBI" id="CHEBI:456216"/>
        <dbReference type="EC" id="2.7.10.1"/>
    </reaction>
</comment>
<evidence type="ECO:0000259" key="7">
    <source>
        <dbReference type="PROSITE" id="PS50026"/>
    </source>
</evidence>
<dbReference type="InterPro" id="IPR020635">
    <property type="entry name" value="Tyr_kinase_cat_dom"/>
</dbReference>
<keyword evidence="9" id="KW-1185">Reference proteome</keyword>
<dbReference type="SUPFAM" id="SSF57196">
    <property type="entry name" value="EGF/Laminin"/>
    <property type="match status" value="1"/>
</dbReference>
<comment type="caution">
    <text evidence="3">Lacks conserved residue(s) required for the propagation of feature annotation.</text>
</comment>
<dbReference type="GO" id="GO:0004714">
    <property type="term" value="F:transmembrane receptor protein tyrosine kinase activity"/>
    <property type="evidence" value="ECO:0007669"/>
    <property type="project" value="UniProtKB-EC"/>
</dbReference>
<dbReference type="GeneID" id="25902633"/>
<keyword evidence="8" id="KW-0808">Transferase</keyword>
<dbReference type="PROSITE" id="PS01186">
    <property type="entry name" value="EGF_2"/>
    <property type="match status" value="1"/>
</dbReference>
<feature type="disulfide bond" evidence="3">
    <location>
        <begin position="151"/>
        <end position="160"/>
    </location>
</feature>
<protein>
    <submittedName>
        <fullName evidence="8">TK protein kinase</fullName>
    </submittedName>
</protein>
<feature type="non-terminal residue" evidence="8">
    <location>
        <position position="692"/>
    </location>
</feature>
<dbReference type="AlphaFoldDB" id="A0A0L0G9K5"/>
<dbReference type="InterPro" id="IPR008266">
    <property type="entry name" value="Tyr_kinase_AS"/>
</dbReference>
<keyword evidence="4" id="KW-0067">ATP-binding</keyword>
<dbReference type="GO" id="GO:0005886">
    <property type="term" value="C:plasma membrane"/>
    <property type="evidence" value="ECO:0007669"/>
    <property type="project" value="TreeGrafter"/>
</dbReference>
<dbReference type="Gene3D" id="1.10.510.10">
    <property type="entry name" value="Transferase(Phosphotransferase) domain 1"/>
    <property type="match status" value="1"/>
</dbReference>
<feature type="domain" description="Protein kinase" evidence="6">
    <location>
        <begin position="447"/>
        <end position="692"/>
    </location>
</feature>
<keyword evidence="8" id="KW-0418">Kinase</keyword>
<evidence type="ECO:0000256" key="2">
    <source>
        <dbReference type="ARBA" id="ARBA00051243"/>
    </source>
</evidence>
<dbReference type="InterPro" id="IPR017441">
    <property type="entry name" value="Protein_kinase_ATP_BS"/>
</dbReference>
<proteinExistence type="predicted"/>
<dbReference type="InterPro" id="IPR011009">
    <property type="entry name" value="Kinase-like_dom_sf"/>
</dbReference>
<dbReference type="GO" id="GO:0005524">
    <property type="term" value="F:ATP binding"/>
    <property type="evidence" value="ECO:0007669"/>
    <property type="project" value="UniProtKB-UniRule"/>
</dbReference>
<dbReference type="STRING" id="667725.A0A0L0G9K5"/>
<feature type="transmembrane region" description="Helical" evidence="5">
    <location>
        <begin position="365"/>
        <end position="387"/>
    </location>
</feature>
<dbReference type="SUPFAM" id="SSF56112">
    <property type="entry name" value="Protein kinase-like (PK-like)"/>
    <property type="match status" value="1"/>
</dbReference>
<sequence length="692" mass="77782">MGYYQNDLYFGNNSVYEYLWLTEIFFNVEFEDTAYEFWIPNAKWKGIKNLCAPTDKTADYRLWSNPNIDKVHDELGGEFGVSYEQCPFGPPAHRTIDSGKVHLGGPVESLLDNNNTLTLQCRKKPCEVNMCKNGGKCKTDFYAEYKATCECVEPYYGLDCSLTTGLPVTARETFYYSQRDCKKYIFSGSLHITGPNQFMPMLDNGTTFNQFKTYSYTTGLFTNNFGYGDGGRTDFFYPGEELYLRVTSDEQVGFRFLSAGDTTKIRNITTCTDTQHPSFVLWHSGTSSQLLQTRTTGMGNTVHEDCLGTYLTKTQFIGGLMRDLTDDQGELIIQCFNTTNEVAYGVSSPSQGGTASKSDVANAGLIASVVLGVVFIIALVTAVLYYLHRWRKKRSEASRRRSDDPARASREHPLCGLPNNFLAKINHPDSIRVRQQMRCKVIPADRVTKMHELGRGNFGTVYCGLLLGDKSGEESPVAIKELNNSSTGENSEDACQFLVEAQIMRDMNHVNVMCCIGLIEGPPLGIVLDIMTMGDLNTYLGSQDERETSVTVAEKYFFCYQIARGMNYLGRMGIVHRDLATRNCMLGLPSKQTTFGFPELKVADFGLSRVVSDQGYYRMENRTKLPFAWMSPEALTERTFNGKSDVWSFGITVWEIFNNCNGTPYGRDKNVFAILTFLNSGLRLEKPECCTK</sequence>
<comment type="subcellular location">
    <subcellularLocation>
        <location evidence="1">Membrane</location>
        <topology evidence="1">Single-pass membrane protein</topology>
    </subcellularLocation>
</comment>
<dbReference type="InterPro" id="IPR000742">
    <property type="entry name" value="EGF"/>
</dbReference>
<dbReference type="PANTHER" id="PTHR24416:SF600">
    <property type="entry name" value="PDGF- AND VEGF-RECEPTOR RELATED, ISOFORM J"/>
    <property type="match status" value="1"/>
</dbReference>
<accession>A0A0L0G9K5</accession>
<dbReference type="Proteomes" id="UP000054560">
    <property type="component" value="Unassembled WGS sequence"/>
</dbReference>
<evidence type="ECO:0000256" key="1">
    <source>
        <dbReference type="ARBA" id="ARBA00004167"/>
    </source>
</evidence>
<evidence type="ECO:0000259" key="6">
    <source>
        <dbReference type="PROSITE" id="PS50011"/>
    </source>
</evidence>
<evidence type="ECO:0000256" key="3">
    <source>
        <dbReference type="PROSITE-ProRule" id="PRU00076"/>
    </source>
</evidence>
<gene>
    <name evidence="8" type="ORF">SARC_02129</name>
</gene>
<dbReference type="PROSITE" id="PS00022">
    <property type="entry name" value="EGF_1"/>
    <property type="match status" value="1"/>
</dbReference>
<keyword evidence="5" id="KW-1133">Transmembrane helix</keyword>
<evidence type="ECO:0000313" key="9">
    <source>
        <dbReference type="Proteomes" id="UP000054560"/>
    </source>
</evidence>
<dbReference type="PANTHER" id="PTHR24416">
    <property type="entry name" value="TYROSINE-PROTEIN KINASE RECEPTOR"/>
    <property type="match status" value="1"/>
</dbReference>
<dbReference type="InterPro" id="IPR000719">
    <property type="entry name" value="Prot_kinase_dom"/>
</dbReference>
<dbReference type="PROSITE" id="PS50026">
    <property type="entry name" value="EGF_3"/>
    <property type="match status" value="1"/>
</dbReference>
<evidence type="ECO:0000256" key="4">
    <source>
        <dbReference type="PROSITE-ProRule" id="PRU10141"/>
    </source>
</evidence>
<dbReference type="SMART" id="SM00219">
    <property type="entry name" value="TyrKc"/>
    <property type="match status" value="1"/>
</dbReference>
<keyword evidence="5" id="KW-0472">Membrane</keyword>
<dbReference type="OrthoDB" id="4062651at2759"/>
<keyword evidence="3" id="KW-0245">EGF-like domain</keyword>
<dbReference type="Pfam" id="PF07714">
    <property type="entry name" value="PK_Tyr_Ser-Thr"/>
    <property type="match status" value="1"/>
</dbReference>
<organism evidence="8 9">
    <name type="scientific">Sphaeroforma arctica JP610</name>
    <dbReference type="NCBI Taxonomy" id="667725"/>
    <lineage>
        <taxon>Eukaryota</taxon>
        <taxon>Ichthyosporea</taxon>
        <taxon>Ichthyophonida</taxon>
        <taxon>Sphaeroforma</taxon>
    </lineage>
</organism>
<dbReference type="EMBL" id="KQ241689">
    <property type="protein sequence ID" value="KNC85680.1"/>
    <property type="molecule type" value="Genomic_DNA"/>
</dbReference>
<dbReference type="Gene3D" id="2.10.25.10">
    <property type="entry name" value="Laminin"/>
    <property type="match status" value="1"/>
</dbReference>
<dbReference type="RefSeq" id="XP_014159582.1">
    <property type="nucleotide sequence ID" value="XM_014304107.1"/>
</dbReference>